<organism evidence="3 4">
    <name type="scientific">Prymnesium parvum</name>
    <name type="common">Toxic golden alga</name>
    <dbReference type="NCBI Taxonomy" id="97485"/>
    <lineage>
        <taxon>Eukaryota</taxon>
        <taxon>Haptista</taxon>
        <taxon>Haptophyta</taxon>
        <taxon>Prymnesiophyceae</taxon>
        <taxon>Prymnesiales</taxon>
        <taxon>Prymnesiaceae</taxon>
        <taxon>Prymnesium</taxon>
    </lineage>
</organism>
<protein>
    <recommendedName>
        <fullName evidence="5">Sfi1 spindle body domain-containing protein</fullName>
    </recommendedName>
</protein>
<dbReference type="Proteomes" id="UP001515480">
    <property type="component" value="Unassembled WGS sequence"/>
</dbReference>
<reference evidence="3 4" key="1">
    <citation type="journal article" date="2024" name="Science">
        <title>Giant polyketide synthase enzymes in the biosynthesis of giant marine polyether toxins.</title>
        <authorList>
            <person name="Fallon T.R."/>
            <person name="Shende V.V."/>
            <person name="Wierzbicki I.H."/>
            <person name="Pendleton A.L."/>
            <person name="Watervoot N.F."/>
            <person name="Auber R.P."/>
            <person name="Gonzalez D.J."/>
            <person name="Wisecaver J.H."/>
            <person name="Moore B.S."/>
        </authorList>
    </citation>
    <scope>NUCLEOTIDE SEQUENCE [LARGE SCALE GENOMIC DNA]</scope>
    <source>
        <strain evidence="3 4">12B1</strain>
    </source>
</reference>
<dbReference type="EMBL" id="JBGBPQ010000006">
    <property type="protein sequence ID" value="KAL1523155.1"/>
    <property type="molecule type" value="Genomic_DNA"/>
</dbReference>
<evidence type="ECO:0000313" key="4">
    <source>
        <dbReference type="Proteomes" id="UP001515480"/>
    </source>
</evidence>
<comment type="caution">
    <text evidence="3">The sequence shown here is derived from an EMBL/GenBank/DDBJ whole genome shotgun (WGS) entry which is preliminary data.</text>
</comment>
<accession>A0AB34JM74</accession>
<proteinExistence type="predicted"/>
<feature type="compositionally biased region" description="Low complexity" evidence="2">
    <location>
        <begin position="44"/>
        <end position="53"/>
    </location>
</feature>
<feature type="compositionally biased region" description="Basic and acidic residues" evidence="2">
    <location>
        <begin position="1609"/>
        <end position="1632"/>
    </location>
</feature>
<feature type="compositionally biased region" description="Polar residues" evidence="2">
    <location>
        <begin position="1561"/>
        <end position="1574"/>
    </location>
</feature>
<gene>
    <name evidence="3" type="ORF">AB1Y20_018110</name>
</gene>
<keyword evidence="4" id="KW-1185">Reference proteome</keyword>
<evidence type="ECO:0008006" key="5">
    <source>
        <dbReference type="Google" id="ProtNLM"/>
    </source>
</evidence>
<feature type="coiled-coil region" evidence="1">
    <location>
        <begin position="1302"/>
        <end position="1366"/>
    </location>
</feature>
<feature type="region of interest" description="Disordered" evidence="2">
    <location>
        <begin position="150"/>
        <end position="198"/>
    </location>
</feature>
<feature type="region of interest" description="Disordered" evidence="2">
    <location>
        <begin position="1561"/>
        <end position="1632"/>
    </location>
</feature>
<evidence type="ECO:0000256" key="1">
    <source>
        <dbReference type="SAM" id="Coils"/>
    </source>
</evidence>
<name>A0AB34JM74_PRYPA</name>
<sequence>MLDLYHLEDEMVSLVRDLRQARHSRADRGAAPPSYSIPVRRSPPRASLSPPRLDSMRVSAGDTLVAAAGGPLRSHRCGAMSGADRAAGSLSFVPTPRAPPPSAVAPIPFSTPSAHAFGGVADARSISSPTAPPTAVIHHAHAPPPLVLPSPTLGHTRWEGALPPSEQPTCRLHDEGAPLSPAPRQGRPPPASLPLRSPALSPVGLASLSRNERLEAESLLASASSRRHAEPYATAPLPTPLTANTAGFSLHSHPSSAHACAGIGWTPMTPGRGSHNWQDAWHPALDPSLEHGAAMQKARRHRQRVATRRWHRAAVDRVGRTKMQLAARAIGHRLASHRSLRRWLVTVGSRESREVKDLHAICTWRLEALLQARAPPPAASRTRPDTVSKWWLNLAVAAFNAWRQWLLESIIRRDTLVHTFLPAHVRHIRRGALSQWKYSMWVDVGVRLATWRARQRTELLRRTVHSFRRNASWTKFWTTSRQTATIRWLRSTCRNAMLRWRVWLLPITPILSTWKLAAATRLLRQWKLIRLDARAQIQRDAIAVTLSYRTRSGKTDVRSALAGSGTRRSAAPPLVSRTTRLLTFVSHGLQALFAAVRRLDAIRRRRWLLRRVEALGMQSRLRRWLCFWRTICKCCTRNAVMSEVLSTKLVEVEILNAFLLIQQARRWAVRAHELQRIAACTATITLGRLREKLDAWLEYSLFRRTCRRVSSARARRSFALAFNRWNKASARALHVARMHRDSQHVQMAAFVSILRRRLVSSRAFGDQEDAALKACARWRSREALSAWAQHSAARSETAAQNQSLVHRIHRTKLKHSVRIWRRDWDGRHNIADAATSIVFKMCRRTIRAWSKRSADRIRLVQLEEDASRRYTLTTGTRWLSRLSNCAKDLQQQLGKKKQIQLILQSFQYEVLSRLRSKGMVAWKLLVSKAIADESLVTRACEWAHVHVSGIALLRWRALARQACNLRQWTMLFQRKRIIRSQSRWIDLMKVRTENKRFSKVALDHAGQRQAKRSLAALDKLRKLVQEGLEASKRSLAWNRHQVTKSYHSWLINVAQLKLRIIMLRKAKKQWLKNSFSMLKLASEMEATRRKATIVAGTQKRKRISALRLAFQSWADRHSDGLLERTLDQLASRLFVASSFRRLNRSCRRASLNDVHSDKAIAAYVESAMRRVFKRCRRLYCRPNGWWRLRSVADHWMQLKAFKHGLQRWQLHCWRVLCNHCAVQHNARKLLLPILNAWKAYIKLLTDLFRRQTNTAIAMSNAVLLNTVFHSWFSLVHFRRAYAPPPNSHAWEQELPVWQRLTLQHAEHAREEAERRLRLEAERAQRIKTEAWQRHQLESRRIREASLSALHQRESQLEHIRNQAEAELARVRAVEAGAARPYGSVGTTPGATATPAPLNQMPMPASAFRPNSHTRSNMMPNFHLEPGFSGTPAVSSAPHFSTAKMDYPSERVLKYESAYTGPHFESGLHTASNPRLDSYGSSYESSLREALDRSALERRIEGLSASLRQMIPPQEVLRPALATPYASKPLELDSLGGAYTFRPTPGWKYSHFDSGPQLSDTNFNAGSHARTNNGRTLIPELEPEARDLRALPGTDRISRSGTSDAASHPPHVEEHKKSLRELSRATHQLSRDR</sequence>
<keyword evidence="1" id="KW-0175">Coiled coil</keyword>
<evidence type="ECO:0000256" key="2">
    <source>
        <dbReference type="SAM" id="MobiDB-lite"/>
    </source>
</evidence>
<feature type="region of interest" description="Disordered" evidence="2">
    <location>
        <begin position="23"/>
        <end position="55"/>
    </location>
</feature>
<evidence type="ECO:0000313" key="3">
    <source>
        <dbReference type="EMBL" id="KAL1523155.1"/>
    </source>
</evidence>